<name>A0ABY5MXG7_9SPHN</name>
<dbReference type="RefSeq" id="WP_249504262.1">
    <property type="nucleotide sequence ID" value="NZ_CP097253.1"/>
</dbReference>
<evidence type="ECO:0000256" key="1">
    <source>
        <dbReference type="SAM" id="MobiDB-lite"/>
    </source>
</evidence>
<organism evidence="3 4">
    <name type="scientific">Sphingomonas glaciei</name>
    <dbReference type="NCBI Taxonomy" id="2938948"/>
    <lineage>
        <taxon>Bacteria</taxon>
        <taxon>Pseudomonadati</taxon>
        <taxon>Pseudomonadota</taxon>
        <taxon>Alphaproteobacteria</taxon>
        <taxon>Sphingomonadales</taxon>
        <taxon>Sphingomonadaceae</taxon>
        <taxon>Sphingomonas</taxon>
    </lineage>
</organism>
<dbReference type="Proteomes" id="UP000831921">
    <property type="component" value="Chromosome"/>
</dbReference>
<protein>
    <submittedName>
        <fullName evidence="3">PilZ domain-containing protein</fullName>
    </submittedName>
</protein>
<evidence type="ECO:0000313" key="3">
    <source>
        <dbReference type="EMBL" id="UUR08486.1"/>
    </source>
</evidence>
<feature type="region of interest" description="Disordered" evidence="1">
    <location>
        <begin position="160"/>
        <end position="183"/>
    </location>
</feature>
<evidence type="ECO:0000313" key="4">
    <source>
        <dbReference type="Proteomes" id="UP000831921"/>
    </source>
</evidence>
<dbReference type="SUPFAM" id="SSF141371">
    <property type="entry name" value="PilZ domain-like"/>
    <property type="match status" value="2"/>
</dbReference>
<gene>
    <name evidence="3" type="ORF">M1K48_02225</name>
</gene>
<dbReference type="Pfam" id="PF07238">
    <property type="entry name" value="PilZ"/>
    <property type="match status" value="1"/>
</dbReference>
<keyword evidence="4" id="KW-1185">Reference proteome</keyword>
<accession>A0ABY5MXG7</accession>
<sequence length="319" mass="35031">MNEFRDRILAGKPLRDPLLRAKAKLPRVEVSTTAEQKALAELAIGREARRQANHRDADRHRLDSETVELSRNGRTQQVSLINLSGGGAMIEGVDGLKLWDRVELRLGGTANLHAVVRWVRGPRFGLEFAQETRIDTGNEELAATLLAVIAKSFPDVASILPETGSAPSDTAETPPGSDGRDQAERELRHPLIWSGIVHFDHDSAPVRLRNISSSGALIESAALYPVGVEVLLDLGQAGTIFATVTWSRGDQAGLLFHSPFDLAELANARPQVATSGWEAPDYLRDKANANSPWEGHWTQTDLGRLQRQLESTRSAIRRR</sequence>
<reference evidence="3 4" key="1">
    <citation type="submission" date="2022-05" db="EMBL/GenBank/DDBJ databases">
        <title>S8-45 Sphingomonas ultraviolaceadurans.</title>
        <authorList>
            <person name="Liu Y."/>
        </authorList>
    </citation>
    <scope>NUCLEOTIDE SEQUENCE [LARGE SCALE GENOMIC DNA]</scope>
    <source>
        <strain evidence="3 4">S8-45</strain>
    </source>
</reference>
<evidence type="ECO:0000259" key="2">
    <source>
        <dbReference type="Pfam" id="PF07238"/>
    </source>
</evidence>
<feature type="domain" description="PilZ" evidence="2">
    <location>
        <begin position="64"/>
        <end position="136"/>
    </location>
</feature>
<proteinExistence type="predicted"/>
<dbReference type="InterPro" id="IPR009875">
    <property type="entry name" value="PilZ_domain"/>
</dbReference>
<dbReference type="EMBL" id="CP097253">
    <property type="protein sequence ID" value="UUR08486.1"/>
    <property type="molecule type" value="Genomic_DNA"/>
</dbReference>